<accession>A0A4Y2TNS3</accession>
<dbReference type="Proteomes" id="UP000499080">
    <property type="component" value="Unassembled WGS sequence"/>
</dbReference>
<dbReference type="EMBL" id="BGPR01029839">
    <property type="protein sequence ID" value="GBO01912.1"/>
    <property type="molecule type" value="Genomic_DNA"/>
</dbReference>
<evidence type="ECO:0000313" key="2">
    <source>
        <dbReference type="Proteomes" id="UP000499080"/>
    </source>
</evidence>
<keyword evidence="2" id="KW-1185">Reference proteome</keyword>
<comment type="caution">
    <text evidence="1">The sequence shown here is derived from an EMBL/GenBank/DDBJ whole genome shotgun (WGS) entry which is preliminary data.</text>
</comment>
<organism evidence="1 2">
    <name type="scientific">Araneus ventricosus</name>
    <name type="common">Orbweaver spider</name>
    <name type="synonym">Epeira ventricosa</name>
    <dbReference type="NCBI Taxonomy" id="182803"/>
    <lineage>
        <taxon>Eukaryota</taxon>
        <taxon>Metazoa</taxon>
        <taxon>Ecdysozoa</taxon>
        <taxon>Arthropoda</taxon>
        <taxon>Chelicerata</taxon>
        <taxon>Arachnida</taxon>
        <taxon>Araneae</taxon>
        <taxon>Araneomorphae</taxon>
        <taxon>Entelegynae</taxon>
        <taxon>Araneoidea</taxon>
        <taxon>Araneidae</taxon>
        <taxon>Araneus</taxon>
    </lineage>
</organism>
<dbReference type="AlphaFoldDB" id="A0A4Y2TNS3"/>
<evidence type="ECO:0000313" key="1">
    <source>
        <dbReference type="EMBL" id="GBO01912.1"/>
    </source>
</evidence>
<reference evidence="1 2" key="1">
    <citation type="journal article" date="2019" name="Sci. Rep.">
        <title>Orb-weaving spider Araneus ventricosus genome elucidates the spidroin gene catalogue.</title>
        <authorList>
            <person name="Kono N."/>
            <person name="Nakamura H."/>
            <person name="Ohtoshi R."/>
            <person name="Moran D.A.P."/>
            <person name="Shinohara A."/>
            <person name="Yoshida Y."/>
            <person name="Fujiwara M."/>
            <person name="Mori M."/>
            <person name="Tomita M."/>
            <person name="Arakawa K."/>
        </authorList>
    </citation>
    <scope>NUCLEOTIDE SEQUENCE [LARGE SCALE GENOMIC DNA]</scope>
</reference>
<gene>
    <name evidence="1" type="ORF">AVEN_200976_1</name>
</gene>
<proteinExistence type="predicted"/>
<protein>
    <submittedName>
        <fullName evidence="1">Uncharacterized protein</fullName>
    </submittedName>
</protein>
<name>A0A4Y2TNS3_ARAVE</name>
<sequence>MCFRPTVFVSMEIDMTKNDPIFLKMCVYNIIKLKGTTLGFENEKEEAKAIHFLKDEMFKTENECRHGEKAILVCASDVERNYLMSKNINVKMLKDLTGKEYGGCIRGTMRHVSILSKNDPHLKHDKLLCISTVYGKYLNKCQFDVE</sequence>